<reference evidence="2" key="1">
    <citation type="journal article" date="2018" name="PLoS Negl. Trop. Dis.">
        <title>An insight into the salivary gland and fat body transcriptome of Panstrongylus lignarius (Hemiptera: Heteroptera), the main vector of Chagas disease in Peru.</title>
        <authorList>
            <person name="Nevoa J.C."/>
            <person name="Mendes M.T."/>
            <person name="da Silva M.V."/>
            <person name="Soares S.C."/>
            <person name="Oliveira C.J.F."/>
            <person name="Ribeiro J.M.C."/>
        </authorList>
    </citation>
    <scope>NUCLEOTIDE SEQUENCE</scope>
</reference>
<evidence type="ECO:0000256" key="1">
    <source>
        <dbReference type="SAM" id="Phobius"/>
    </source>
</evidence>
<feature type="transmembrane region" description="Helical" evidence="1">
    <location>
        <begin position="31"/>
        <end position="53"/>
    </location>
</feature>
<proteinExistence type="predicted"/>
<evidence type="ECO:0000313" key="2">
    <source>
        <dbReference type="EMBL" id="JAW16184.1"/>
    </source>
</evidence>
<dbReference type="EMBL" id="GFTR01000242">
    <property type="protein sequence ID" value="JAW16184.1"/>
    <property type="molecule type" value="Transcribed_RNA"/>
</dbReference>
<keyword evidence="1" id="KW-0812">Transmembrane</keyword>
<dbReference type="AlphaFoldDB" id="A0A224XXX4"/>
<name>A0A224XXX4_9HEMI</name>
<organism evidence="2">
    <name type="scientific">Panstrongylus lignarius</name>
    <dbReference type="NCBI Taxonomy" id="156445"/>
    <lineage>
        <taxon>Eukaryota</taxon>
        <taxon>Metazoa</taxon>
        <taxon>Ecdysozoa</taxon>
        <taxon>Arthropoda</taxon>
        <taxon>Hexapoda</taxon>
        <taxon>Insecta</taxon>
        <taxon>Pterygota</taxon>
        <taxon>Neoptera</taxon>
        <taxon>Paraneoptera</taxon>
        <taxon>Hemiptera</taxon>
        <taxon>Heteroptera</taxon>
        <taxon>Panheteroptera</taxon>
        <taxon>Cimicomorpha</taxon>
        <taxon>Reduviidae</taxon>
        <taxon>Triatominae</taxon>
        <taxon>Panstrongylus</taxon>
    </lineage>
</organism>
<protein>
    <submittedName>
        <fullName evidence="2">Uncharacterized protein</fullName>
    </submittedName>
</protein>
<keyword evidence="1" id="KW-1133">Transmembrane helix</keyword>
<sequence>MYNRWQLTSIIKIRWWWWGWARQLLKYGRRLVVYTGLYRWAIYWKSLITYNLWRLAIMPNWWWMTWIKV</sequence>
<keyword evidence="1" id="KW-0472">Membrane</keyword>
<accession>A0A224XXX4</accession>